<comment type="caution">
    <text evidence="2">The sequence shown here is derived from an EMBL/GenBank/DDBJ whole genome shotgun (WGS) entry which is preliminary data.</text>
</comment>
<dbReference type="SMART" id="SM00155">
    <property type="entry name" value="PLDc"/>
    <property type="match status" value="2"/>
</dbReference>
<keyword evidence="3" id="KW-1185">Reference proteome</keyword>
<organism evidence="2 3">
    <name type="scientific">Babesia ovis</name>
    <dbReference type="NCBI Taxonomy" id="5869"/>
    <lineage>
        <taxon>Eukaryota</taxon>
        <taxon>Sar</taxon>
        <taxon>Alveolata</taxon>
        <taxon>Apicomplexa</taxon>
        <taxon>Aconoidasida</taxon>
        <taxon>Piroplasmida</taxon>
        <taxon>Babesiidae</taxon>
        <taxon>Babesia</taxon>
    </lineage>
</organism>
<dbReference type="CDD" id="cd09110">
    <property type="entry name" value="PLDc_CLS_1"/>
    <property type="match status" value="1"/>
</dbReference>
<dbReference type="SUPFAM" id="SSF56024">
    <property type="entry name" value="Phospholipase D/nuclease"/>
    <property type="match status" value="2"/>
</dbReference>
<gene>
    <name evidence="2" type="ORF">BaOVIS_019240</name>
</gene>
<protein>
    <submittedName>
        <fullName evidence="2">Cardiolipin synthetase</fullName>
    </submittedName>
</protein>
<dbReference type="Pfam" id="PF13091">
    <property type="entry name" value="PLDc_2"/>
    <property type="match status" value="2"/>
</dbReference>
<dbReference type="GO" id="GO:0032049">
    <property type="term" value="P:cardiolipin biosynthetic process"/>
    <property type="evidence" value="ECO:0007669"/>
    <property type="project" value="UniProtKB-ARBA"/>
</dbReference>
<dbReference type="PANTHER" id="PTHR21248:SF22">
    <property type="entry name" value="PHOSPHOLIPASE D"/>
    <property type="match status" value="1"/>
</dbReference>
<evidence type="ECO:0000259" key="1">
    <source>
        <dbReference type="PROSITE" id="PS50035"/>
    </source>
</evidence>
<dbReference type="Gene3D" id="3.30.870.10">
    <property type="entry name" value="Endonuclease Chain A"/>
    <property type="match status" value="2"/>
</dbReference>
<feature type="domain" description="PLD phosphodiesterase" evidence="1">
    <location>
        <begin position="378"/>
        <end position="400"/>
    </location>
</feature>
<reference evidence="2" key="1">
    <citation type="submission" date="2019-12" db="EMBL/GenBank/DDBJ databases">
        <title>Genome sequence of Babesia ovis.</title>
        <authorList>
            <person name="Yamagishi J."/>
            <person name="Sevinc F."/>
            <person name="Xuan X."/>
        </authorList>
    </citation>
    <scope>NUCLEOTIDE SEQUENCE</scope>
    <source>
        <strain evidence="2">Selcuk</strain>
    </source>
</reference>
<dbReference type="InterPro" id="IPR001736">
    <property type="entry name" value="PLipase_D/transphosphatidylase"/>
</dbReference>
<dbReference type="Proteomes" id="UP001057455">
    <property type="component" value="Unassembled WGS sequence"/>
</dbReference>
<dbReference type="GO" id="GO:0030572">
    <property type="term" value="F:phosphatidyltransferase activity"/>
    <property type="evidence" value="ECO:0007669"/>
    <property type="project" value="UniProtKB-ARBA"/>
</dbReference>
<feature type="domain" description="PLD phosphodiesterase" evidence="1">
    <location>
        <begin position="191"/>
        <end position="218"/>
    </location>
</feature>
<accession>A0A9W5TAR0</accession>
<dbReference type="PROSITE" id="PS50035">
    <property type="entry name" value="PLD"/>
    <property type="match status" value="2"/>
</dbReference>
<proteinExistence type="predicted"/>
<name>A0A9W5TAR0_BABOV</name>
<dbReference type="InterPro" id="IPR025202">
    <property type="entry name" value="PLD-like_dom"/>
</dbReference>
<evidence type="ECO:0000313" key="2">
    <source>
        <dbReference type="EMBL" id="GFE54520.1"/>
    </source>
</evidence>
<evidence type="ECO:0000313" key="3">
    <source>
        <dbReference type="Proteomes" id="UP001057455"/>
    </source>
</evidence>
<dbReference type="AlphaFoldDB" id="A0A9W5TAR0"/>
<dbReference type="PANTHER" id="PTHR21248">
    <property type="entry name" value="CARDIOLIPIN SYNTHASE"/>
    <property type="match status" value="1"/>
</dbReference>
<sequence length="502" mass="56667">MVVKQSPRSVVQPCTRSYEWNDIPRSHQWSFVEGEARRILKSYNSYVIPPSFALNVTEVTKWVRILSVLAGRLGRMSGGNEVLVCTNGDISANKMLDAIDKAVERVFMEVYIFDDSPLAARFVTALKNAAKRGCKVILVVDYVSFKTLFLILLQIGSFNFPTLYHNELTKEGVEVLTFNPVGNRKLAVGTLPFRNHKKILLIDNHTAFCGSMNISMDSTSQEMGGNGRFHDVNVQLRGPVVCDLAEVFKRTLEMSSYNTEELQCIPINPIEGGVVVQVLESDVSSLKRRTGIQSSLATVLSNAEHSVYLTTSYFYPPGFLRRSLSAAIKRNVDIHMLLSGNSDIPGDINATMHVLRKFFKKKAQDNFKVFMTTKEHCHGKYIVVDDVWSSIGSFNWDRWSSRRNLEVSVGIFDPHTARKLKDLQHEKETESIEYTRESSLQRPIMLKLFDSFLHKLVKFSGRNCFDGLSSNGFKSRFKRAFLRTFVDDNAGEIIALSNMAGV</sequence>
<dbReference type="EMBL" id="BLIY01000016">
    <property type="protein sequence ID" value="GFE54520.1"/>
    <property type="molecule type" value="Genomic_DNA"/>
</dbReference>
<dbReference type="OrthoDB" id="14911at2759"/>